<evidence type="ECO:0000313" key="1">
    <source>
        <dbReference type="EMBL" id="KRL55990.1"/>
    </source>
</evidence>
<name>A0A0R1RGX1_9LACO</name>
<evidence type="ECO:0000313" key="2">
    <source>
        <dbReference type="Proteomes" id="UP000051697"/>
    </source>
</evidence>
<dbReference type="EMBL" id="AZFE01000030">
    <property type="protein sequence ID" value="KRL55990.1"/>
    <property type="molecule type" value="Genomic_DNA"/>
</dbReference>
<sequence length="302" mass="33182">MLFGVLALSVTLTACSAGQKAGKYRVYDTKITKVSNYEQGDWIIKGTTEAPDGAKIMITPTKKAAFDYKRNGGYNANYSWAKAKDGKFKVIADGIYLPDLDKEDAGDKVKVRIFAVTGLKTSFSKMTRIPKSILKTVKENFETYNLKITKKQADYFDSLDDDLDDTYDSDEDYEDTEDLEAALGAITTGVEYQAVTYDQLARTPDNFKYKPVTVSGKVTRLENSTKGAVVLLSQDDNDNSPVMVSIPTSYMPTNGKILEGDELTICGYSSGTQKYDDTDGTTSEVPLIFVSKITVDNGQATS</sequence>
<dbReference type="AlphaFoldDB" id="A0A0R1RGX1"/>
<proteinExistence type="predicted"/>
<dbReference type="STRING" id="1423778.FC70_GL000575"/>
<reference evidence="1 2" key="1">
    <citation type="journal article" date="2015" name="Genome Announc.">
        <title>Expanding the biotechnology potential of lactobacilli through comparative genomics of 213 strains and associated genera.</title>
        <authorList>
            <person name="Sun Z."/>
            <person name="Harris H.M."/>
            <person name="McCann A."/>
            <person name="Guo C."/>
            <person name="Argimon S."/>
            <person name="Zhang W."/>
            <person name="Yang X."/>
            <person name="Jeffery I.B."/>
            <person name="Cooney J.C."/>
            <person name="Kagawa T.F."/>
            <person name="Liu W."/>
            <person name="Song Y."/>
            <person name="Salvetti E."/>
            <person name="Wrobel A."/>
            <person name="Rasinkangas P."/>
            <person name="Parkhill J."/>
            <person name="Rea M.C."/>
            <person name="O'Sullivan O."/>
            <person name="Ritari J."/>
            <person name="Douillard F.P."/>
            <person name="Paul Ross R."/>
            <person name="Yang R."/>
            <person name="Briner A.E."/>
            <person name="Felis G.E."/>
            <person name="de Vos W.M."/>
            <person name="Barrangou R."/>
            <person name="Klaenhammer T.R."/>
            <person name="Caufield P.W."/>
            <person name="Cui Y."/>
            <person name="Zhang H."/>
            <person name="O'Toole P.W."/>
        </authorList>
    </citation>
    <scope>NUCLEOTIDE SEQUENCE [LARGE SCALE GENOMIC DNA]</scope>
    <source>
        <strain evidence="1 2">DSM 15707</strain>
    </source>
</reference>
<dbReference type="PATRIC" id="fig|1423778.4.peg.602"/>
<comment type="caution">
    <text evidence="1">The sequence shown here is derived from an EMBL/GenBank/DDBJ whole genome shotgun (WGS) entry which is preliminary data.</text>
</comment>
<gene>
    <name evidence="1" type="ORF">FC70_GL000575</name>
</gene>
<keyword evidence="2" id="KW-1185">Reference proteome</keyword>
<protein>
    <submittedName>
        <fullName evidence="1">Uncharacterized protein</fullName>
    </submittedName>
</protein>
<organism evidence="1 2">
    <name type="scientific">Paucilactobacillus oligofermentans DSM 15707 = LMG 22743</name>
    <dbReference type="NCBI Taxonomy" id="1423778"/>
    <lineage>
        <taxon>Bacteria</taxon>
        <taxon>Bacillati</taxon>
        <taxon>Bacillota</taxon>
        <taxon>Bacilli</taxon>
        <taxon>Lactobacillales</taxon>
        <taxon>Lactobacillaceae</taxon>
        <taxon>Paucilactobacillus</taxon>
    </lineage>
</organism>
<accession>A0A0R1RGX1</accession>
<dbReference type="Proteomes" id="UP000051697">
    <property type="component" value="Unassembled WGS sequence"/>
</dbReference>